<evidence type="ECO:0000313" key="2">
    <source>
        <dbReference type="EMBL" id="KAL2272184.1"/>
    </source>
</evidence>
<evidence type="ECO:0000256" key="1">
    <source>
        <dbReference type="SAM" id="MobiDB-lite"/>
    </source>
</evidence>
<accession>A0ABR4DPB8</accession>
<reference evidence="2 3" key="1">
    <citation type="submission" date="2024-03" db="EMBL/GenBank/DDBJ databases">
        <title>A high-quality draft genome sequence of Diaporthe vaccinii, a causative agent of upright dieback and viscid rot disease in cranberry plants.</title>
        <authorList>
            <person name="Sarrasin M."/>
            <person name="Lang B.F."/>
            <person name="Burger G."/>
        </authorList>
    </citation>
    <scope>NUCLEOTIDE SEQUENCE [LARGE SCALE GENOMIC DNA]</scope>
    <source>
        <strain evidence="2 3">IS7</strain>
    </source>
</reference>
<keyword evidence="3" id="KW-1185">Reference proteome</keyword>
<dbReference type="Proteomes" id="UP001600888">
    <property type="component" value="Unassembled WGS sequence"/>
</dbReference>
<feature type="compositionally biased region" description="Basic and acidic residues" evidence="1">
    <location>
        <begin position="50"/>
        <end position="60"/>
    </location>
</feature>
<name>A0ABR4DPB8_9PEZI</name>
<evidence type="ECO:0000313" key="3">
    <source>
        <dbReference type="Proteomes" id="UP001600888"/>
    </source>
</evidence>
<gene>
    <name evidence="2" type="ORF">FJTKL_07446</name>
</gene>
<dbReference type="Gene3D" id="3.40.50.1820">
    <property type="entry name" value="alpha/beta hydrolase"/>
    <property type="match status" value="1"/>
</dbReference>
<dbReference type="InterPro" id="IPR029058">
    <property type="entry name" value="AB_hydrolase_fold"/>
</dbReference>
<feature type="region of interest" description="Disordered" evidence="1">
    <location>
        <begin position="34"/>
        <end position="75"/>
    </location>
</feature>
<sequence>MGHSQGAAAAWSLAQRQASRPVAGYRGAVALGSAHGRHRACQEGPSRPRSKQDTPLDEHVPQLPDPAHQGRHRRVPVPQPVAGMTELGRDRWVNVQEAVQGCLPTKQVASIGALLAELGHRNWTEHPTVLEFERRTGFGRKPLRGPLLIMSGDLDAITDIDSLKETVTDTCDALDSGASQESLHFVEYIGLNHFPVIQASQGKWLTGDANIGCSAEVVRGFGGEEAVHTLFPNSLLETAGDGNNWKYSL</sequence>
<protein>
    <submittedName>
        <fullName evidence="2">Uncharacterized protein</fullName>
    </submittedName>
</protein>
<comment type="caution">
    <text evidence="2">The sequence shown here is derived from an EMBL/GenBank/DDBJ whole genome shotgun (WGS) entry which is preliminary data.</text>
</comment>
<dbReference type="SUPFAM" id="SSF53474">
    <property type="entry name" value="alpha/beta-Hydrolases"/>
    <property type="match status" value="1"/>
</dbReference>
<dbReference type="EMBL" id="JBAWTH010000282">
    <property type="protein sequence ID" value="KAL2272184.1"/>
    <property type="molecule type" value="Genomic_DNA"/>
</dbReference>
<proteinExistence type="predicted"/>
<organism evidence="2 3">
    <name type="scientific">Diaporthe vaccinii</name>
    <dbReference type="NCBI Taxonomy" id="105482"/>
    <lineage>
        <taxon>Eukaryota</taxon>
        <taxon>Fungi</taxon>
        <taxon>Dikarya</taxon>
        <taxon>Ascomycota</taxon>
        <taxon>Pezizomycotina</taxon>
        <taxon>Sordariomycetes</taxon>
        <taxon>Sordariomycetidae</taxon>
        <taxon>Diaporthales</taxon>
        <taxon>Diaporthaceae</taxon>
        <taxon>Diaporthe</taxon>
        <taxon>Diaporthe eres species complex</taxon>
    </lineage>
</organism>